<dbReference type="PANTHER" id="PTHR33784:SF10">
    <property type="entry name" value="F-BOX PROTEIN"/>
    <property type="match status" value="1"/>
</dbReference>
<reference evidence="3 4" key="1">
    <citation type="journal article" date="2021" name="Hortic Res">
        <title>Chromosome-scale assembly of the Dendrobium chrysotoxum genome enhances the understanding of orchid evolution.</title>
        <authorList>
            <person name="Zhang Y."/>
            <person name="Zhang G.Q."/>
            <person name="Zhang D."/>
            <person name="Liu X.D."/>
            <person name="Xu X.Y."/>
            <person name="Sun W.H."/>
            <person name="Yu X."/>
            <person name="Zhu X."/>
            <person name="Wang Z.W."/>
            <person name="Zhao X."/>
            <person name="Zhong W.Y."/>
            <person name="Chen H."/>
            <person name="Yin W.L."/>
            <person name="Huang T."/>
            <person name="Niu S.C."/>
            <person name="Liu Z.J."/>
        </authorList>
    </citation>
    <scope>NUCLEOTIDE SEQUENCE [LARGE SCALE GENOMIC DNA]</scope>
    <source>
        <strain evidence="3">Lindl</strain>
    </source>
</reference>
<organism evidence="3 4">
    <name type="scientific">Dendrobium chrysotoxum</name>
    <name type="common">Orchid</name>
    <dbReference type="NCBI Taxonomy" id="161865"/>
    <lineage>
        <taxon>Eukaryota</taxon>
        <taxon>Viridiplantae</taxon>
        <taxon>Streptophyta</taxon>
        <taxon>Embryophyta</taxon>
        <taxon>Tracheophyta</taxon>
        <taxon>Spermatophyta</taxon>
        <taxon>Magnoliopsida</taxon>
        <taxon>Liliopsida</taxon>
        <taxon>Asparagales</taxon>
        <taxon>Orchidaceae</taxon>
        <taxon>Epidendroideae</taxon>
        <taxon>Malaxideae</taxon>
        <taxon>Dendrobiinae</taxon>
        <taxon>Dendrobium</taxon>
    </lineage>
</organism>
<dbReference type="AlphaFoldDB" id="A0AAV7H7U2"/>
<evidence type="ECO:0000313" key="4">
    <source>
        <dbReference type="Proteomes" id="UP000775213"/>
    </source>
</evidence>
<proteinExistence type="predicted"/>
<evidence type="ECO:0000256" key="1">
    <source>
        <dbReference type="SAM" id="Coils"/>
    </source>
</evidence>
<dbReference type="SUPFAM" id="SSF81383">
    <property type="entry name" value="F-box domain"/>
    <property type="match status" value="1"/>
</dbReference>
<dbReference type="InterPro" id="IPR036047">
    <property type="entry name" value="F-box-like_dom_sf"/>
</dbReference>
<sequence>MMNYFVVVSLYLLLLFFFIIYISPNICLSPTAKIGANMKNKKNMKKTRRESSISSLPPELLEEILLEALAASPTPIKDIRYFRQTCKDFHATCSSKRVGKYMNVEDWIMYYLDKPGYIGFLQSCAKSENVNALFLLGLEKMFNLRRFDIGLHYLQLATSQGHILAKYIWGLYLFHDESTRLHAIDLLNEVSNNIHHCRKLASQIFRNMIWQKWPSSSFIRCEDLSCGTSALEGDNLWLHEELVKRRFCSDLCKWAHEYKMFVNIVGGRQRGRVYGLGSQGYAIEGCSSTSAFYDPTGVEETVSQRVAALTKEIEEMRKVQNEMQAEL</sequence>
<comment type="caution">
    <text evidence="3">The sequence shown here is derived from an EMBL/GenBank/DDBJ whole genome shotgun (WGS) entry which is preliminary data.</text>
</comment>
<dbReference type="InterPro" id="IPR057136">
    <property type="entry name" value="At2g35280_TPR_dom"/>
</dbReference>
<feature type="domain" description="At2g35280-like TPR" evidence="2">
    <location>
        <begin position="119"/>
        <end position="205"/>
    </location>
</feature>
<dbReference type="Pfam" id="PF23310">
    <property type="entry name" value="TPR_27"/>
    <property type="match status" value="1"/>
</dbReference>
<dbReference type="Proteomes" id="UP000775213">
    <property type="component" value="Unassembled WGS sequence"/>
</dbReference>
<evidence type="ECO:0000259" key="2">
    <source>
        <dbReference type="Pfam" id="PF23310"/>
    </source>
</evidence>
<keyword evidence="1" id="KW-0175">Coiled coil</keyword>
<keyword evidence="4" id="KW-1185">Reference proteome</keyword>
<dbReference type="InterPro" id="IPR040338">
    <property type="entry name" value="At1g67623-like"/>
</dbReference>
<gene>
    <name evidence="3" type="ORF">IEQ34_007447</name>
</gene>
<dbReference type="PANTHER" id="PTHR33784">
    <property type="entry name" value="OS05G0482100 PROTEIN"/>
    <property type="match status" value="1"/>
</dbReference>
<accession>A0AAV7H7U2</accession>
<feature type="coiled-coil region" evidence="1">
    <location>
        <begin position="299"/>
        <end position="326"/>
    </location>
</feature>
<dbReference type="EMBL" id="JAGFBR010000007">
    <property type="protein sequence ID" value="KAH0464661.1"/>
    <property type="molecule type" value="Genomic_DNA"/>
</dbReference>
<evidence type="ECO:0000313" key="3">
    <source>
        <dbReference type="EMBL" id="KAH0464661.1"/>
    </source>
</evidence>
<name>A0AAV7H7U2_DENCH</name>
<protein>
    <recommendedName>
        <fullName evidence="2">At2g35280-like TPR domain-containing protein</fullName>
    </recommendedName>
</protein>